<evidence type="ECO:0000259" key="7">
    <source>
        <dbReference type="Pfam" id="PF02706"/>
    </source>
</evidence>
<accession>A0A380S6M8</accession>
<dbReference type="Proteomes" id="UP000255423">
    <property type="component" value="Unassembled WGS sequence"/>
</dbReference>
<dbReference type="InterPro" id="IPR050445">
    <property type="entry name" value="Bact_polysacc_biosynth/exp"/>
</dbReference>
<keyword evidence="8" id="KW-0808">Transferase</keyword>
<reference evidence="8 9" key="1">
    <citation type="submission" date="2017-08" db="EMBL/GenBank/DDBJ databases">
        <authorList>
            <person name="de Groot N.N."/>
        </authorList>
    </citation>
    <scope>NUCLEOTIDE SEQUENCE [LARGE SCALE GENOMIC DNA]</scope>
    <source>
        <strain evidence="8 9">HM2</strain>
    </source>
</reference>
<protein>
    <submittedName>
        <fullName evidence="8">G-rich domain on putative tyrosine kinase</fullName>
    </submittedName>
</protein>
<dbReference type="PANTHER" id="PTHR32309">
    <property type="entry name" value="TYROSINE-PROTEIN KINASE"/>
    <property type="match status" value="1"/>
</dbReference>
<evidence type="ECO:0000256" key="1">
    <source>
        <dbReference type="ARBA" id="ARBA00004651"/>
    </source>
</evidence>
<dbReference type="GO" id="GO:0005886">
    <property type="term" value="C:plasma membrane"/>
    <property type="evidence" value="ECO:0007669"/>
    <property type="project" value="UniProtKB-SubCell"/>
</dbReference>
<proteinExistence type="predicted"/>
<dbReference type="AlphaFoldDB" id="A0A380S6M8"/>
<dbReference type="RefSeq" id="WP_109573016.1">
    <property type="nucleotide sequence ID" value="NZ_UHJL01000002.1"/>
</dbReference>
<organism evidence="8 9">
    <name type="scientific">Fibrobacter succinogenes</name>
    <name type="common">Bacteroides succinogenes</name>
    <dbReference type="NCBI Taxonomy" id="833"/>
    <lineage>
        <taxon>Bacteria</taxon>
        <taxon>Pseudomonadati</taxon>
        <taxon>Fibrobacterota</taxon>
        <taxon>Fibrobacteria</taxon>
        <taxon>Fibrobacterales</taxon>
        <taxon>Fibrobacteraceae</taxon>
        <taxon>Fibrobacter</taxon>
    </lineage>
</organism>
<keyword evidence="5 6" id="KW-0472">Membrane</keyword>
<evidence type="ECO:0000256" key="3">
    <source>
        <dbReference type="ARBA" id="ARBA00022692"/>
    </source>
</evidence>
<dbReference type="GO" id="GO:0004713">
    <property type="term" value="F:protein tyrosine kinase activity"/>
    <property type="evidence" value="ECO:0007669"/>
    <property type="project" value="TreeGrafter"/>
</dbReference>
<feature type="domain" description="Polysaccharide chain length determinant N-terminal" evidence="7">
    <location>
        <begin position="21"/>
        <end position="110"/>
    </location>
</feature>
<comment type="subcellular location">
    <subcellularLocation>
        <location evidence="1">Cell membrane</location>
        <topology evidence="1">Multi-pass membrane protein</topology>
    </subcellularLocation>
</comment>
<evidence type="ECO:0000313" key="9">
    <source>
        <dbReference type="Proteomes" id="UP000255423"/>
    </source>
</evidence>
<dbReference type="PANTHER" id="PTHR32309:SF13">
    <property type="entry name" value="FERRIC ENTEROBACTIN TRANSPORT PROTEIN FEPE"/>
    <property type="match status" value="1"/>
</dbReference>
<keyword evidence="2" id="KW-1003">Cell membrane</keyword>
<feature type="transmembrane region" description="Helical" evidence="6">
    <location>
        <begin position="26"/>
        <end position="46"/>
    </location>
</feature>
<sequence length="399" mass="46214">MEKQESIGFVEICLRILNNDLKHFKFVTAVVLIPTIIAFVMVMWVVKPKYAASAIVTPPASTQPMSGMLSGLMGSSGMSSLLGISMDNEDVNAVWTILNSWELHNMVIDKFNLAKHYKFKGKFHADLLKEFRKNFGLELNKEDMLSIYYKDTDAKLAVEVLNFMLDKADSSFNAFKTKQARQSREYFQTRLDSCYRTLDSLLGEFVDFQVKNNVYEPNVQLEATIKYLSELQAMREEVNMEMNFEKLDRGENSKRYQELSKRMKGMNSALGGALKGKHSNIGMIELKKSPELYAEYLRREAEIRIQEAMYKVLRQQSEQMRLEEAKTLTNLHVLEPPWENDKKISPKRGLILAFTVFFSFFLATLLSNLVEYMRSESRTNSKTAAEWDFFVKKVCFWHK</sequence>
<keyword evidence="4 6" id="KW-1133">Transmembrane helix</keyword>
<gene>
    <name evidence="8" type="ORF">SAMN05661053_1971</name>
</gene>
<evidence type="ECO:0000256" key="5">
    <source>
        <dbReference type="ARBA" id="ARBA00023136"/>
    </source>
</evidence>
<evidence type="ECO:0000313" key="8">
    <source>
        <dbReference type="EMBL" id="SUQ24564.1"/>
    </source>
</evidence>
<evidence type="ECO:0000256" key="4">
    <source>
        <dbReference type="ARBA" id="ARBA00022989"/>
    </source>
</evidence>
<keyword evidence="3 6" id="KW-0812">Transmembrane</keyword>
<dbReference type="Pfam" id="PF02706">
    <property type="entry name" value="Wzz"/>
    <property type="match status" value="1"/>
</dbReference>
<evidence type="ECO:0000256" key="2">
    <source>
        <dbReference type="ARBA" id="ARBA00022475"/>
    </source>
</evidence>
<dbReference type="EMBL" id="UHJL01000002">
    <property type="protein sequence ID" value="SUQ24564.1"/>
    <property type="molecule type" value="Genomic_DNA"/>
</dbReference>
<evidence type="ECO:0000256" key="6">
    <source>
        <dbReference type="SAM" id="Phobius"/>
    </source>
</evidence>
<dbReference type="InterPro" id="IPR003856">
    <property type="entry name" value="LPS_length_determ_N"/>
</dbReference>
<feature type="transmembrane region" description="Helical" evidence="6">
    <location>
        <begin position="350"/>
        <end position="370"/>
    </location>
</feature>
<keyword evidence="8" id="KW-0418">Kinase</keyword>
<name>A0A380S6M8_FIBSU</name>